<dbReference type="GO" id="GO:0004144">
    <property type="term" value="F:diacylglycerol O-acyltransferase activity"/>
    <property type="evidence" value="ECO:0007669"/>
    <property type="project" value="UniProtKB-EC"/>
</dbReference>
<evidence type="ECO:0000256" key="3">
    <source>
        <dbReference type="ARBA" id="ARBA00013244"/>
    </source>
</evidence>
<dbReference type="PANTHER" id="PTHR31650">
    <property type="entry name" value="O-ACYLTRANSFERASE (WSD1-LIKE) FAMILY PROTEIN"/>
    <property type="match status" value="1"/>
</dbReference>
<accession>A0A1D2MDQ9</accession>
<evidence type="ECO:0000313" key="11">
    <source>
        <dbReference type="Proteomes" id="UP000094527"/>
    </source>
</evidence>
<dbReference type="Pfam" id="PF03007">
    <property type="entry name" value="WS_DGAT_cat"/>
    <property type="match status" value="1"/>
</dbReference>
<evidence type="ECO:0000313" key="10">
    <source>
        <dbReference type="EMBL" id="ODM91120.1"/>
    </source>
</evidence>
<dbReference type="OrthoDB" id="619536at2759"/>
<feature type="transmembrane region" description="Helical" evidence="8">
    <location>
        <begin position="30"/>
        <end position="52"/>
    </location>
</feature>
<comment type="catalytic activity">
    <reaction evidence="6">
        <text>an acyl-CoA + a 1,2-diacyl-sn-glycerol = a triacyl-sn-glycerol + CoA</text>
        <dbReference type="Rhea" id="RHEA:10868"/>
        <dbReference type="ChEBI" id="CHEBI:17815"/>
        <dbReference type="ChEBI" id="CHEBI:57287"/>
        <dbReference type="ChEBI" id="CHEBI:58342"/>
        <dbReference type="ChEBI" id="CHEBI:64615"/>
        <dbReference type="EC" id="2.3.1.20"/>
    </reaction>
</comment>
<protein>
    <recommendedName>
        <fullName evidence="3">diacylglycerol O-acyltransferase</fullName>
        <ecNumber evidence="3">2.3.1.20</ecNumber>
    </recommendedName>
</protein>
<gene>
    <name evidence="10" type="ORF">Ocin01_15560</name>
</gene>
<reference evidence="10 11" key="1">
    <citation type="journal article" date="2016" name="Genome Biol. Evol.">
        <title>Gene Family Evolution Reflects Adaptation to Soil Environmental Stressors in the Genome of the Collembolan Orchesella cincta.</title>
        <authorList>
            <person name="Faddeeva-Vakhrusheva A."/>
            <person name="Derks M.F."/>
            <person name="Anvar S.Y."/>
            <person name="Agamennone V."/>
            <person name="Suring W."/>
            <person name="Smit S."/>
            <person name="van Straalen N.M."/>
            <person name="Roelofs D."/>
        </authorList>
    </citation>
    <scope>NUCLEOTIDE SEQUENCE [LARGE SCALE GENOMIC DNA]</scope>
    <source>
        <tissue evidence="10">Mixed pool</tissue>
    </source>
</reference>
<organism evidence="10 11">
    <name type="scientific">Orchesella cincta</name>
    <name type="common">Springtail</name>
    <name type="synonym">Podura cincta</name>
    <dbReference type="NCBI Taxonomy" id="48709"/>
    <lineage>
        <taxon>Eukaryota</taxon>
        <taxon>Metazoa</taxon>
        <taxon>Ecdysozoa</taxon>
        <taxon>Arthropoda</taxon>
        <taxon>Hexapoda</taxon>
        <taxon>Collembola</taxon>
        <taxon>Entomobryomorpha</taxon>
        <taxon>Entomobryoidea</taxon>
        <taxon>Orchesellidae</taxon>
        <taxon>Orchesellinae</taxon>
        <taxon>Orchesella</taxon>
    </lineage>
</organism>
<evidence type="ECO:0000256" key="2">
    <source>
        <dbReference type="ARBA" id="ARBA00005189"/>
    </source>
</evidence>
<evidence type="ECO:0000259" key="9">
    <source>
        <dbReference type="Pfam" id="PF03007"/>
    </source>
</evidence>
<dbReference type="GO" id="GO:0005886">
    <property type="term" value="C:plasma membrane"/>
    <property type="evidence" value="ECO:0007669"/>
    <property type="project" value="TreeGrafter"/>
</dbReference>
<evidence type="ECO:0000256" key="5">
    <source>
        <dbReference type="ARBA" id="ARBA00023315"/>
    </source>
</evidence>
<dbReference type="EMBL" id="LJIJ01001664">
    <property type="protein sequence ID" value="ODM91120.1"/>
    <property type="molecule type" value="Genomic_DNA"/>
</dbReference>
<evidence type="ECO:0000256" key="4">
    <source>
        <dbReference type="ARBA" id="ARBA00022679"/>
    </source>
</evidence>
<evidence type="ECO:0000256" key="6">
    <source>
        <dbReference type="ARBA" id="ARBA00048109"/>
    </source>
</evidence>
<evidence type="ECO:0000256" key="8">
    <source>
        <dbReference type="SAM" id="Phobius"/>
    </source>
</evidence>
<dbReference type="EC" id="2.3.1.20" evidence="3"/>
<dbReference type="AlphaFoldDB" id="A0A1D2MDQ9"/>
<dbReference type="InterPro" id="IPR045034">
    <property type="entry name" value="O-acyltransferase_WSD1-like"/>
</dbReference>
<sequence>MATSNLPKFLSGTLSRVFKSVPCQATLCFLLYYSTLIVSAVPLALLLFYRFVFSLLLKVVYNGKLKLASGYEAMLASLDSFAQVVNITFFLYVDGHLDIESLRKRIATNVLARDEYGKRPYDVLFKSPEEKFGFTCFRDKSDEIDFKNHVKLCPGVDDPSKIYSEHEFLDAVAKLADYEWDQGKPKWELLVTPRLKREGSDVISSGIVVKFHHLYGDGISVAQFLRNCILDQPAPKLILDPVNPPIPPVSLFQKFVLALQIFFLGPYTLLRLFGNECDPVFCEGALTGGKLLGRTKMNISLEMMRRIRKFHKCSTQAVLHSAFVGSFEKMAKKKWLKLPDEIIAGVVFADFPYPDEYPKNYACFGMEPVSPNIANPAVRLVEFNKCLETLYGRKYALKASNIQTALLGLYPAAVIRYSKNFFKHSYSISNVPGIRDVGRIGGNEVGLVFGVGALFNCNRYHAGVGLYGGSFRIGVIVEASKIIRNRKELEEWIQEMENEIRYLDRRAIAVHG</sequence>
<dbReference type="UniPathway" id="UPA00282"/>
<keyword evidence="8" id="KW-0472">Membrane</keyword>
<evidence type="ECO:0000256" key="1">
    <source>
        <dbReference type="ARBA" id="ARBA00004771"/>
    </source>
</evidence>
<dbReference type="STRING" id="48709.A0A1D2MDQ9"/>
<dbReference type="PANTHER" id="PTHR31650:SF1">
    <property type="entry name" value="WAX ESTER SYNTHASE_DIACYLGLYCEROL ACYLTRANSFERASE 4-RELATED"/>
    <property type="match status" value="1"/>
</dbReference>
<keyword evidence="8" id="KW-1133">Transmembrane helix</keyword>
<keyword evidence="5" id="KW-0012">Acyltransferase</keyword>
<keyword evidence="8" id="KW-0812">Transmembrane</keyword>
<comment type="caution">
    <text evidence="10">The sequence shown here is derived from an EMBL/GenBank/DDBJ whole genome shotgun (WGS) entry which is preliminary data.</text>
</comment>
<dbReference type="GO" id="GO:0019432">
    <property type="term" value="P:triglyceride biosynthetic process"/>
    <property type="evidence" value="ECO:0007669"/>
    <property type="project" value="UniProtKB-UniPathway"/>
</dbReference>
<keyword evidence="11" id="KW-1185">Reference proteome</keyword>
<dbReference type="Proteomes" id="UP000094527">
    <property type="component" value="Unassembled WGS sequence"/>
</dbReference>
<comment type="pathway">
    <text evidence="2">Lipid metabolism.</text>
</comment>
<comment type="pathway">
    <text evidence="1">Glycerolipid metabolism; triacylglycerol biosynthesis.</text>
</comment>
<evidence type="ECO:0000256" key="7">
    <source>
        <dbReference type="SAM" id="Coils"/>
    </source>
</evidence>
<keyword evidence="7" id="KW-0175">Coiled coil</keyword>
<name>A0A1D2MDQ9_ORCCI</name>
<keyword evidence="4" id="KW-0808">Transferase</keyword>
<feature type="domain" description="O-acyltransferase WSD1-like N-terminal" evidence="9">
    <location>
        <begin position="140"/>
        <end position="245"/>
    </location>
</feature>
<proteinExistence type="predicted"/>
<dbReference type="InterPro" id="IPR004255">
    <property type="entry name" value="O-acyltransferase_WSD1_N"/>
</dbReference>
<feature type="coiled-coil region" evidence="7">
    <location>
        <begin position="479"/>
        <end position="506"/>
    </location>
</feature>